<dbReference type="FunFam" id="1.20.1250.20:FF:000064">
    <property type="entry name" value="MFS allantoate transporter"/>
    <property type="match status" value="1"/>
</dbReference>
<gene>
    <name evidence="8" type="ORF">NliqN6_2060</name>
</gene>
<dbReference type="InterPro" id="IPR036259">
    <property type="entry name" value="MFS_trans_sf"/>
</dbReference>
<comment type="caution">
    <text evidence="8">The sequence shown here is derived from an EMBL/GenBank/DDBJ whole genome shotgun (WGS) entry which is preliminary data.</text>
</comment>
<feature type="transmembrane region" description="Helical" evidence="7">
    <location>
        <begin position="432"/>
        <end position="453"/>
    </location>
</feature>
<feature type="transmembrane region" description="Helical" evidence="7">
    <location>
        <begin position="145"/>
        <end position="168"/>
    </location>
</feature>
<evidence type="ECO:0000256" key="5">
    <source>
        <dbReference type="ARBA" id="ARBA00023136"/>
    </source>
</evidence>
<feature type="transmembrane region" description="Helical" evidence="7">
    <location>
        <begin position="344"/>
        <end position="365"/>
    </location>
</feature>
<dbReference type="AlphaFoldDB" id="A0A8H3YDX2"/>
<dbReference type="PANTHER" id="PTHR43791">
    <property type="entry name" value="PERMEASE-RELATED"/>
    <property type="match status" value="1"/>
</dbReference>
<keyword evidence="4 7" id="KW-1133">Transmembrane helix</keyword>
<evidence type="ECO:0000256" key="4">
    <source>
        <dbReference type="ARBA" id="ARBA00022989"/>
    </source>
</evidence>
<evidence type="ECO:0000313" key="8">
    <source>
        <dbReference type="EMBL" id="GHJ85658.1"/>
    </source>
</evidence>
<feature type="transmembrane region" description="Helical" evidence="7">
    <location>
        <begin position="465"/>
        <end position="486"/>
    </location>
</feature>
<evidence type="ECO:0000256" key="7">
    <source>
        <dbReference type="SAM" id="Phobius"/>
    </source>
</evidence>
<evidence type="ECO:0000256" key="3">
    <source>
        <dbReference type="ARBA" id="ARBA00022692"/>
    </source>
</evidence>
<feature type="transmembrane region" description="Helical" evidence="7">
    <location>
        <begin position="399"/>
        <end position="420"/>
    </location>
</feature>
<keyword evidence="5 7" id="KW-0472">Membrane</keyword>
<evidence type="ECO:0000256" key="2">
    <source>
        <dbReference type="ARBA" id="ARBA00022448"/>
    </source>
</evidence>
<dbReference type="EMBL" id="BLZA01000013">
    <property type="protein sequence ID" value="GHJ85658.1"/>
    <property type="molecule type" value="Genomic_DNA"/>
</dbReference>
<name>A0A8H3YDX2_9TREE</name>
<dbReference type="SUPFAM" id="SSF103473">
    <property type="entry name" value="MFS general substrate transporter"/>
    <property type="match status" value="1"/>
</dbReference>
<accession>A0A8H3YDX2</accession>
<sequence>MSATMPTVSPGLEKEKAFHQHLEHKDSFDDTEKQRVQEQHAAAEGDLDEAAKVLADTGKVVYTIEEDKAVLKKIDTWILPVLCLVYWIQQLDKSSVSYAAVFDLREATHLKGQEYSWLSSIVYIAQLAFQPLSSFALVKFPVKWWVLFNLFGWSMVTAVSAAATNFAGLATCRFLLGMFEATIAPSFVLITQTWWRRREQSYRLIAWQIANSCAAIIGPLLSYGVGHVSKKGNIHAYQAIFICMGAIGVASVPLIAWLLPNHPATAKFLRHGNDRAIAIERLRENNTGTKNSTWKWYQVRECLTEFKTWGWALMYLCCALPSGGFGAFGGIITKGFGYSGFHAILFQMPTGAIQIVMLIFCIWLTNRIKMRFPIVAAMTLFPIAGAVGLLMVPRTQPRSLLGCYYVALVLGVLQPLMYSWGNLNSAGHTKKVVTMSLAFVFQCVGNIVGPQVYLAREQPKYHTGLYVDIACWCLLFILALAMGAHLKALNRKQQQRRIALGRTGDIKDPSIMSLEEAQAYRLELKEALRAEGRDIDDLNLDAFADLTDRENPDFFYVI</sequence>
<feature type="transmembrane region" description="Helical" evidence="7">
    <location>
        <begin position="372"/>
        <end position="393"/>
    </location>
</feature>
<proteinExistence type="inferred from homology"/>
<keyword evidence="9" id="KW-1185">Reference proteome</keyword>
<dbReference type="OrthoDB" id="6730379at2759"/>
<feature type="transmembrane region" description="Helical" evidence="7">
    <location>
        <begin position="204"/>
        <end position="225"/>
    </location>
</feature>
<feature type="transmembrane region" description="Helical" evidence="7">
    <location>
        <begin position="174"/>
        <end position="195"/>
    </location>
</feature>
<evidence type="ECO:0008006" key="10">
    <source>
        <dbReference type="Google" id="ProtNLM"/>
    </source>
</evidence>
<feature type="transmembrane region" description="Helical" evidence="7">
    <location>
        <begin position="309"/>
        <end position="332"/>
    </location>
</feature>
<organism evidence="8 9">
    <name type="scientific">Naganishia liquefaciens</name>
    <dbReference type="NCBI Taxonomy" id="104408"/>
    <lineage>
        <taxon>Eukaryota</taxon>
        <taxon>Fungi</taxon>
        <taxon>Dikarya</taxon>
        <taxon>Basidiomycota</taxon>
        <taxon>Agaricomycotina</taxon>
        <taxon>Tremellomycetes</taxon>
        <taxon>Filobasidiales</taxon>
        <taxon>Filobasidiaceae</taxon>
        <taxon>Naganishia</taxon>
    </lineage>
</organism>
<dbReference type="Proteomes" id="UP000620104">
    <property type="component" value="Unassembled WGS sequence"/>
</dbReference>
<dbReference type="PANTHER" id="PTHR43791:SF59">
    <property type="entry name" value="TRANSPORTER, PUTATIVE (AFU_ORTHOLOGUE AFUA_1G06550)-RELATED"/>
    <property type="match status" value="1"/>
</dbReference>
<keyword evidence="2" id="KW-0813">Transport</keyword>
<reference evidence="8" key="1">
    <citation type="submission" date="2020-07" db="EMBL/GenBank/DDBJ databases">
        <title>Draft Genome Sequence of a Deep-Sea Yeast, Naganishia (Cryptococcus) liquefaciens strain N6.</title>
        <authorList>
            <person name="Han Y.W."/>
            <person name="Kajitani R."/>
            <person name="Morimoto H."/>
            <person name="Parhat M."/>
            <person name="Tsubouchi H."/>
            <person name="Bakenova O."/>
            <person name="Ogata M."/>
            <person name="Argunhan B."/>
            <person name="Aoki R."/>
            <person name="Kajiwara S."/>
            <person name="Itoh T."/>
            <person name="Iwasaki H."/>
        </authorList>
    </citation>
    <scope>NUCLEOTIDE SEQUENCE</scope>
    <source>
        <strain evidence="8">N6</strain>
    </source>
</reference>
<feature type="transmembrane region" description="Helical" evidence="7">
    <location>
        <begin position="237"/>
        <end position="259"/>
    </location>
</feature>
<comment type="similarity">
    <text evidence="6">Belongs to the major facilitator superfamily. Allantoate permease family.</text>
</comment>
<dbReference type="Gene3D" id="1.20.1250.20">
    <property type="entry name" value="MFS general substrate transporter like domains"/>
    <property type="match status" value="2"/>
</dbReference>
<protein>
    <recommendedName>
        <fullName evidence="10">Allantoate transporter</fullName>
    </recommendedName>
</protein>
<comment type="subcellular location">
    <subcellularLocation>
        <location evidence="1">Membrane</location>
        <topology evidence="1">Multi-pass membrane protein</topology>
    </subcellularLocation>
</comment>
<evidence type="ECO:0000256" key="1">
    <source>
        <dbReference type="ARBA" id="ARBA00004141"/>
    </source>
</evidence>
<evidence type="ECO:0000256" key="6">
    <source>
        <dbReference type="ARBA" id="ARBA00037968"/>
    </source>
</evidence>
<dbReference type="GO" id="GO:0022857">
    <property type="term" value="F:transmembrane transporter activity"/>
    <property type="evidence" value="ECO:0007669"/>
    <property type="project" value="InterPro"/>
</dbReference>
<dbReference type="InterPro" id="IPR011701">
    <property type="entry name" value="MFS"/>
</dbReference>
<keyword evidence="3 7" id="KW-0812">Transmembrane</keyword>
<dbReference type="Pfam" id="PF07690">
    <property type="entry name" value="MFS_1"/>
    <property type="match status" value="1"/>
</dbReference>
<evidence type="ECO:0000313" key="9">
    <source>
        <dbReference type="Proteomes" id="UP000620104"/>
    </source>
</evidence>
<dbReference type="GO" id="GO:0016020">
    <property type="term" value="C:membrane"/>
    <property type="evidence" value="ECO:0007669"/>
    <property type="project" value="UniProtKB-SubCell"/>
</dbReference>